<dbReference type="GO" id="GO:1901135">
    <property type="term" value="P:carbohydrate derivative metabolic process"/>
    <property type="evidence" value="ECO:0007669"/>
    <property type="project" value="InterPro"/>
</dbReference>
<dbReference type="GO" id="GO:0003700">
    <property type="term" value="F:DNA-binding transcription factor activity"/>
    <property type="evidence" value="ECO:0007669"/>
    <property type="project" value="InterPro"/>
</dbReference>
<evidence type="ECO:0000256" key="1">
    <source>
        <dbReference type="ARBA" id="ARBA00023015"/>
    </source>
</evidence>
<dbReference type="Gene3D" id="3.40.50.10490">
    <property type="entry name" value="Glucose-6-phosphate isomerase like protein, domain 1"/>
    <property type="match status" value="1"/>
</dbReference>
<reference evidence="5" key="1">
    <citation type="journal article" date="2015" name="Nature">
        <title>Complex archaea that bridge the gap between prokaryotes and eukaryotes.</title>
        <authorList>
            <person name="Spang A."/>
            <person name="Saw J.H."/>
            <person name="Jorgensen S.L."/>
            <person name="Zaremba-Niedzwiedzka K."/>
            <person name="Martijn J."/>
            <person name="Lind A.E."/>
            <person name="van Eijk R."/>
            <person name="Schleper C."/>
            <person name="Guy L."/>
            <person name="Ettema T.J."/>
        </authorList>
    </citation>
    <scope>NUCLEOTIDE SEQUENCE</scope>
</reference>
<proteinExistence type="predicted"/>
<dbReference type="InterPro" id="IPR009057">
    <property type="entry name" value="Homeodomain-like_sf"/>
</dbReference>
<evidence type="ECO:0000256" key="2">
    <source>
        <dbReference type="ARBA" id="ARBA00023125"/>
    </source>
</evidence>
<sequence length="291" mass="32571">MTTSDDRTVAELIRAAFPDLTRAERQLADAILEDYPISGLGSITALSESSGVSTPTVLRMARKLGFDGFTHFQASLRGELKMMISDPVARREHWTDELPHAHILNRFAEAVSDNLRKTLQRMNVETFDAATALLADPDRAVFVVGGRVTRSLADYFFSLLQVIRDGAHLLPPNANIWPHSVLSMKEGDVLLIFDIRRYERELLSLAKMARARGVTIVLMTDQWGSPITTHAAHGFHARIEVPSAWDSTVVLTYMVEALLAGIQAIHWDTARRRMNELEGLLDETAMFKKFT</sequence>
<dbReference type="InterPro" id="IPR046348">
    <property type="entry name" value="SIS_dom_sf"/>
</dbReference>
<keyword evidence="3" id="KW-0804">Transcription</keyword>
<dbReference type="Pfam" id="PF01380">
    <property type="entry name" value="SIS"/>
    <property type="match status" value="1"/>
</dbReference>
<keyword evidence="2" id="KW-0238">DNA-binding</keyword>
<evidence type="ECO:0000313" key="5">
    <source>
        <dbReference type="EMBL" id="KKN83652.1"/>
    </source>
</evidence>
<evidence type="ECO:0000256" key="3">
    <source>
        <dbReference type="ARBA" id="ARBA00023163"/>
    </source>
</evidence>
<dbReference type="InterPro" id="IPR035472">
    <property type="entry name" value="RpiR-like_SIS"/>
</dbReference>
<evidence type="ECO:0000259" key="4">
    <source>
        <dbReference type="PROSITE" id="PS51071"/>
    </source>
</evidence>
<dbReference type="SUPFAM" id="SSF46689">
    <property type="entry name" value="Homeodomain-like"/>
    <property type="match status" value="1"/>
</dbReference>
<accession>A0A0F9U8G7</accession>
<dbReference type="PANTHER" id="PTHR30514">
    <property type="entry name" value="GLUCOKINASE"/>
    <property type="match status" value="1"/>
</dbReference>
<feature type="domain" description="HTH rpiR-type" evidence="4">
    <location>
        <begin position="7"/>
        <end position="83"/>
    </location>
</feature>
<name>A0A0F9U8G7_9ZZZZ</name>
<dbReference type="Gene3D" id="1.10.10.10">
    <property type="entry name" value="Winged helix-like DNA-binding domain superfamily/Winged helix DNA-binding domain"/>
    <property type="match status" value="1"/>
</dbReference>
<comment type="caution">
    <text evidence="5">The sequence shown here is derived from an EMBL/GenBank/DDBJ whole genome shotgun (WGS) entry which is preliminary data.</text>
</comment>
<dbReference type="InterPro" id="IPR036388">
    <property type="entry name" value="WH-like_DNA-bd_sf"/>
</dbReference>
<dbReference type="PROSITE" id="PS51071">
    <property type="entry name" value="HTH_RPIR"/>
    <property type="match status" value="1"/>
</dbReference>
<keyword evidence="1" id="KW-0805">Transcription regulation</keyword>
<dbReference type="CDD" id="cd05013">
    <property type="entry name" value="SIS_RpiR"/>
    <property type="match status" value="1"/>
</dbReference>
<dbReference type="EMBL" id="LAZR01000182">
    <property type="protein sequence ID" value="KKN83652.1"/>
    <property type="molecule type" value="Genomic_DNA"/>
</dbReference>
<dbReference type="SUPFAM" id="SSF53697">
    <property type="entry name" value="SIS domain"/>
    <property type="match status" value="1"/>
</dbReference>
<dbReference type="Pfam" id="PF01418">
    <property type="entry name" value="HTH_6"/>
    <property type="match status" value="1"/>
</dbReference>
<dbReference type="InterPro" id="IPR001347">
    <property type="entry name" value="SIS_dom"/>
</dbReference>
<organism evidence="5">
    <name type="scientific">marine sediment metagenome</name>
    <dbReference type="NCBI Taxonomy" id="412755"/>
    <lineage>
        <taxon>unclassified sequences</taxon>
        <taxon>metagenomes</taxon>
        <taxon>ecological metagenomes</taxon>
    </lineage>
</organism>
<dbReference type="InterPro" id="IPR000281">
    <property type="entry name" value="HTH_RpiR"/>
</dbReference>
<dbReference type="PANTHER" id="PTHR30514:SF18">
    <property type="entry name" value="RPIR-FAMILY TRANSCRIPTIONAL REGULATOR"/>
    <property type="match status" value="1"/>
</dbReference>
<dbReference type="AlphaFoldDB" id="A0A0F9U8G7"/>
<dbReference type="GO" id="GO:0003677">
    <property type="term" value="F:DNA binding"/>
    <property type="evidence" value="ECO:0007669"/>
    <property type="project" value="UniProtKB-KW"/>
</dbReference>
<gene>
    <name evidence="5" type="ORF">LCGC14_0297140</name>
</gene>
<dbReference type="InterPro" id="IPR047640">
    <property type="entry name" value="RpiR-like"/>
</dbReference>
<protein>
    <recommendedName>
        <fullName evidence="4">HTH rpiR-type domain-containing protein</fullName>
    </recommendedName>
</protein>
<dbReference type="GO" id="GO:0097367">
    <property type="term" value="F:carbohydrate derivative binding"/>
    <property type="evidence" value="ECO:0007669"/>
    <property type="project" value="InterPro"/>
</dbReference>